<dbReference type="SUPFAM" id="SSF51735">
    <property type="entry name" value="NAD(P)-binding Rossmann-fold domains"/>
    <property type="match status" value="1"/>
</dbReference>
<name>A0ABS3U6P7_9ACTN</name>
<dbReference type="Proteomes" id="UP000681341">
    <property type="component" value="Unassembled WGS sequence"/>
</dbReference>
<proteinExistence type="inferred from homology"/>
<evidence type="ECO:0000259" key="3">
    <source>
        <dbReference type="Pfam" id="PF05368"/>
    </source>
</evidence>
<dbReference type="RefSeq" id="WP_208497515.1">
    <property type="nucleotide sequence ID" value="NZ_JAGFNP010000009.1"/>
</dbReference>
<organism evidence="4 5">
    <name type="scientific">Glycomyces niveus</name>
    <dbReference type="NCBI Taxonomy" id="2820287"/>
    <lineage>
        <taxon>Bacteria</taxon>
        <taxon>Bacillati</taxon>
        <taxon>Actinomycetota</taxon>
        <taxon>Actinomycetes</taxon>
        <taxon>Glycomycetales</taxon>
        <taxon>Glycomycetaceae</taxon>
        <taxon>Glycomyces</taxon>
    </lineage>
</organism>
<dbReference type="PANTHER" id="PTHR42748">
    <property type="entry name" value="NITROGEN METABOLITE REPRESSION PROTEIN NMRA FAMILY MEMBER"/>
    <property type="match status" value="1"/>
</dbReference>
<dbReference type="InterPro" id="IPR051164">
    <property type="entry name" value="NmrA-like_oxidored"/>
</dbReference>
<dbReference type="Gene3D" id="3.40.50.720">
    <property type="entry name" value="NAD(P)-binding Rossmann-like Domain"/>
    <property type="match status" value="1"/>
</dbReference>
<evidence type="ECO:0000313" key="4">
    <source>
        <dbReference type="EMBL" id="MBO3734405.1"/>
    </source>
</evidence>
<evidence type="ECO:0000256" key="1">
    <source>
        <dbReference type="ARBA" id="ARBA00006328"/>
    </source>
</evidence>
<reference evidence="4 5" key="1">
    <citation type="submission" date="2021-03" db="EMBL/GenBank/DDBJ databases">
        <title>Glycomyces sp. nov., a novel actinomycete isolated from soil.</title>
        <authorList>
            <person name="Yang X."/>
            <person name="Xu X."/>
        </authorList>
    </citation>
    <scope>NUCLEOTIDE SEQUENCE [LARGE SCALE GENOMIC DNA]</scope>
    <source>
        <strain evidence="4 5">NEAU-S30</strain>
    </source>
</reference>
<comment type="caution">
    <text evidence="4">The sequence shown here is derived from an EMBL/GenBank/DDBJ whole genome shotgun (WGS) entry which is preliminary data.</text>
</comment>
<evidence type="ECO:0000313" key="5">
    <source>
        <dbReference type="Proteomes" id="UP000681341"/>
    </source>
</evidence>
<accession>A0ABS3U6P7</accession>
<dbReference type="CDD" id="cd05251">
    <property type="entry name" value="NmrA_like_SDR_a"/>
    <property type="match status" value="1"/>
</dbReference>
<keyword evidence="5" id="KW-1185">Reference proteome</keyword>
<dbReference type="Pfam" id="PF05368">
    <property type="entry name" value="NmrA"/>
    <property type="match status" value="1"/>
</dbReference>
<dbReference type="Gene3D" id="3.90.25.10">
    <property type="entry name" value="UDP-galactose 4-epimerase, domain 1"/>
    <property type="match status" value="1"/>
</dbReference>
<evidence type="ECO:0000256" key="2">
    <source>
        <dbReference type="ARBA" id="ARBA00022857"/>
    </source>
</evidence>
<dbReference type="InterPro" id="IPR008030">
    <property type="entry name" value="NmrA-like"/>
</dbReference>
<keyword evidence="2" id="KW-0521">NADP</keyword>
<sequence>MADKKIIAVVGATGQQGGGLAHAILADPASEFSVRAITRNPDSDKAKALAALGAEVAQADIDDEASVAKALDGAYGAFLVTNFWEHMSPRREYDQAKNLARAAKAAGVQHAIWSTLEDTREAVPLDDDRMPTLMGEYKVPHFDVKGEANALFTEAGVPTTFLQTTFYWDGFLGAFGPQRQEDGSLVLAMAMGDSKLAGIASEDIGRTAYGIFKRGTDLAGETVSIAGEHLTGPEIADAFTEALGEPVHYYAVPFEGLRAAGFPAAEEVGNMFQYYAEFDAEFTGRRDLAKVRELNPDLQSFREWLTANKEAVGTRGGSE</sequence>
<dbReference type="PANTHER" id="PTHR42748:SF7">
    <property type="entry name" value="NMRA LIKE REDOX SENSOR 1-RELATED"/>
    <property type="match status" value="1"/>
</dbReference>
<comment type="similarity">
    <text evidence="1">Belongs to the NmrA-type oxidoreductase family.</text>
</comment>
<dbReference type="InterPro" id="IPR036291">
    <property type="entry name" value="NAD(P)-bd_dom_sf"/>
</dbReference>
<feature type="domain" description="NmrA-like" evidence="3">
    <location>
        <begin position="4"/>
        <end position="305"/>
    </location>
</feature>
<dbReference type="EMBL" id="JAGFNP010000009">
    <property type="protein sequence ID" value="MBO3734405.1"/>
    <property type="molecule type" value="Genomic_DNA"/>
</dbReference>
<protein>
    <submittedName>
        <fullName evidence="4">NmrA/HSCARG family protein</fullName>
    </submittedName>
</protein>
<gene>
    <name evidence="4" type="ORF">J5V16_16370</name>
</gene>